<dbReference type="PANTHER" id="PTHR42040">
    <property type="entry name" value="INNER KINETOCHORE SUBUNIT FTA4"/>
    <property type="match status" value="1"/>
</dbReference>
<dbReference type="HOGENOM" id="CLU_058478_1_0_1"/>
<reference evidence="2 3" key="1">
    <citation type="submission" date="2015-01" db="EMBL/GenBank/DDBJ databases">
        <title>The Genome Sequence of Rhinocladiella mackenzie CBS 650.93.</title>
        <authorList>
            <consortium name="The Broad Institute Genomics Platform"/>
            <person name="Cuomo C."/>
            <person name="de Hoog S."/>
            <person name="Gorbushina A."/>
            <person name="Stielow B."/>
            <person name="Teixiera M."/>
            <person name="Abouelleil A."/>
            <person name="Chapman S.B."/>
            <person name="Priest M."/>
            <person name="Young S.K."/>
            <person name="Wortman J."/>
            <person name="Nusbaum C."/>
            <person name="Birren B."/>
        </authorList>
    </citation>
    <scope>NUCLEOTIDE SEQUENCE [LARGE SCALE GENOMIC DNA]</scope>
    <source>
        <strain evidence="2 3">CBS 650.93</strain>
    </source>
</reference>
<organism evidence="2 3">
    <name type="scientific">Rhinocladiella mackenziei CBS 650.93</name>
    <dbReference type="NCBI Taxonomy" id="1442369"/>
    <lineage>
        <taxon>Eukaryota</taxon>
        <taxon>Fungi</taxon>
        <taxon>Dikarya</taxon>
        <taxon>Ascomycota</taxon>
        <taxon>Pezizomycotina</taxon>
        <taxon>Eurotiomycetes</taxon>
        <taxon>Chaetothyriomycetidae</taxon>
        <taxon>Chaetothyriales</taxon>
        <taxon>Herpotrichiellaceae</taxon>
        <taxon>Rhinocladiella</taxon>
    </lineage>
</organism>
<dbReference type="InterPro" id="IPR025207">
    <property type="entry name" value="Sim4_Fta4"/>
</dbReference>
<dbReference type="GeneID" id="25291792"/>
<dbReference type="Pfam" id="PF13093">
    <property type="entry name" value="FTA4"/>
    <property type="match status" value="1"/>
</dbReference>
<dbReference type="GO" id="GO:0031511">
    <property type="term" value="C:Mis6-Sim4 complex"/>
    <property type="evidence" value="ECO:0007669"/>
    <property type="project" value="InterPro"/>
</dbReference>
<dbReference type="Proteomes" id="UP000053617">
    <property type="component" value="Unassembled WGS sequence"/>
</dbReference>
<name>A0A0D2IJ34_9EURO</name>
<evidence type="ECO:0000256" key="1">
    <source>
        <dbReference type="SAM" id="MobiDB-lite"/>
    </source>
</evidence>
<dbReference type="RefSeq" id="XP_013272885.1">
    <property type="nucleotide sequence ID" value="XM_013417431.1"/>
</dbReference>
<sequence>MEESSITAIKAAFIRSQVRQLSAPLEFSTQWQDLAPEPEEGRLSGKVIQDVVSKVNEKIKQHNRMVYSQQSQRHVAEQIETLHWNLVSADSERAELDTVVVRKDADLMETPTIESLPETWDDLHLHPDHEEDAGKAETFTALRNELLELSKSRDMLKRRLAQYRHWRKLLEPLDDPQSNVQPNLVTRDGELSKELNRTRVLLARVTGRVSEIGNSSEPRTDTSTSQTKLAQTDQQKLARVMELT</sequence>
<gene>
    <name evidence="2" type="ORF">Z518_03721</name>
</gene>
<evidence type="ECO:0008006" key="4">
    <source>
        <dbReference type="Google" id="ProtNLM"/>
    </source>
</evidence>
<accession>A0A0D2IJ34</accession>
<dbReference type="VEuPathDB" id="FungiDB:Z518_03721"/>
<feature type="compositionally biased region" description="Polar residues" evidence="1">
    <location>
        <begin position="212"/>
        <end position="235"/>
    </location>
</feature>
<protein>
    <recommendedName>
        <fullName evidence="4">Kinetochore protein fta4</fullName>
    </recommendedName>
</protein>
<dbReference type="EMBL" id="KN847477">
    <property type="protein sequence ID" value="KIX05749.1"/>
    <property type="molecule type" value="Genomic_DNA"/>
</dbReference>
<dbReference type="PANTHER" id="PTHR42040:SF1">
    <property type="entry name" value="INNER KINETOCHORE SUBUNIT FTA4"/>
    <property type="match status" value="1"/>
</dbReference>
<keyword evidence="3" id="KW-1185">Reference proteome</keyword>
<evidence type="ECO:0000313" key="3">
    <source>
        <dbReference type="Proteomes" id="UP000053617"/>
    </source>
</evidence>
<dbReference type="STRING" id="1442369.A0A0D2IJ34"/>
<proteinExistence type="predicted"/>
<dbReference type="AlphaFoldDB" id="A0A0D2IJ34"/>
<feature type="region of interest" description="Disordered" evidence="1">
    <location>
        <begin position="209"/>
        <end position="235"/>
    </location>
</feature>
<evidence type="ECO:0000313" key="2">
    <source>
        <dbReference type="EMBL" id="KIX05749.1"/>
    </source>
</evidence>
<dbReference type="OrthoDB" id="21214at2759"/>